<organism evidence="2 3">
    <name type="scientific">Corynebacterium incognita</name>
    <dbReference type="NCBI Taxonomy" id="2754725"/>
    <lineage>
        <taxon>Bacteria</taxon>
        <taxon>Bacillati</taxon>
        <taxon>Actinomycetota</taxon>
        <taxon>Actinomycetes</taxon>
        <taxon>Mycobacteriales</taxon>
        <taxon>Corynebacteriaceae</taxon>
        <taxon>Corynebacterium</taxon>
    </lineage>
</organism>
<feature type="region of interest" description="Disordered" evidence="1">
    <location>
        <begin position="1"/>
        <end position="21"/>
    </location>
</feature>
<dbReference type="EMBL" id="CP059404">
    <property type="protein sequence ID" value="QNE90293.1"/>
    <property type="molecule type" value="Genomic_DNA"/>
</dbReference>
<reference evidence="2 3" key="1">
    <citation type="submission" date="2020-07" db="EMBL/GenBank/DDBJ databases">
        <title>Complete genome and description of Corynebacterium incognita strain Marseille-Q3630 sp. nov.</title>
        <authorList>
            <person name="Boxberger M."/>
        </authorList>
    </citation>
    <scope>NUCLEOTIDE SEQUENCE [LARGE SCALE GENOMIC DNA]</scope>
    <source>
        <strain evidence="2 3">Marseille-Q3630</strain>
    </source>
</reference>
<sequence>MGKNLEARMAANTAPAQQRPATIADQIQQMESQFSLAMPKGMEAQQLVRDALTCLRQTPKLAECSPASVLGGLMTCAQLGLRPGVLGQAYLLPFFDRKQGGMQAQLVIGYRGLVELAHRSGQIQSLIARTVYENDYFDVDYGLDDKLVHKPCMNGPKGNPVAYYAVAKFTTGGHSFIVMSKNEMMQYRDDHAKAKNREGKVFGPWADNFDAMAHKTCVRQLAKWMPSDTEFDRAIAADESIRLDMAESAIDHPNHVDGEVVDDTAEVEAA</sequence>
<proteinExistence type="predicted"/>
<dbReference type="NCBIfam" id="NF007351">
    <property type="entry name" value="PRK09846.1"/>
    <property type="match status" value="1"/>
</dbReference>
<keyword evidence="3" id="KW-1185">Reference proteome</keyword>
<dbReference type="InterPro" id="IPR018330">
    <property type="entry name" value="RecT_fam"/>
</dbReference>
<name>A0A7G7CRS7_9CORY</name>
<protein>
    <submittedName>
        <fullName evidence="2">Recombination protein RecT</fullName>
    </submittedName>
</protein>
<evidence type="ECO:0000313" key="3">
    <source>
        <dbReference type="Proteomes" id="UP000515743"/>
    </source>
</evidence>
<evidence type="ECO:0000256" key="1">
    <source>
        <dbReference type="SAM" id="MobiDB-lite"/>
    </source>
</evidence>
<dbReference type="NCBIfam" id="TIGR00616">
    <property type="entry name" value="rect"/>
    <property type="match status" value="1"/>
</dbReference>
<dbReference type="InterPro" id="IPR004590">
    <property type="entry name" value="ssDNA_annealing_RecT"/>
</dbReference>
<dbReference type="GO" id="GO:0003677">
    <property type="term" value="F:DNA binding"/>
    <property type="evidence" value="ECO:0007669"/>
    <property type="project" value="InterPro"/>
</dbReference>
<gene>
    <name evidence="2" type="primary">recT</name>
    <name evidence="2" type="ORF">H0194_04770</name>
</gene>
<dbReference type="GO" id="GO:0006259">
    <property type="term" value="P:DNA metabolic process"/>
    <property type="evidence" value="ECO:0007669"/>
    <property type="project" value="InterPro"/>
</dbReference>
<dbReference type="Proteomes" id="UP000515743">
    <property type="component" value="Chromosome"/>
</dbReference>
<evidence type="ECO:0000313" key="2">
    <source>
        <dbReference type="EMBL" id="QNE90293.1"/>
    </source>
</evidence>
<dbReference type="Pfam" id="PF03837">
    <property type="entry name" value="RecT"/>
    <property type="match status" value="1"/>
</dbReference>
<dbReference type="AlphaFoldDB" id="A0A7G7CRS7"/>
<accession>A0A7G7CRS7</accession>
<dbReference type="KEGG" id="cik:H0194_04770"/>
<dbReference type="RefSeq" id="WP_185176666.1">
    <property type="nucleotide sequence ID" value="NZ_CP059404.1"/>
</dbReference>